<dbReference type="KEGG" id="palw:PSAL_029350"/>
<name>A0A418SG77_9RHOB</name>
<evidence type="ECO:0000313" key="3">
    <source>
        <dbReference type="EMBL" id="QPM91680.1"/>
    </source>
</evidence>
<evidence type="ECO:0000256" key="1">
    <source>
        <dbReference type="ARBA" id="ARBA00022801"/>
    </source>
</evidence>
<gene>
    <name evidence="3" type="primary">cocE</name>
    <name evidence="3" type="ORF">PSAL_029350</name>
</gene>
<dbReference type="SUPFAM" id="SSF49785">
    <property type="entry name" value="Galactose-binding domain-like"/>
    <property type="match status" value="1"/>
</dbReference>
<dbReference type="InterPro" id="IPR000383">
    <property type="entry name" value="Xaa-Pro-like_dom"/>
</dbReference>
<evidence type="ECO:0000313" key="4">
    <source>
        <dbReference type="Proteomes" id="UP000283786"/>
    </source>
</evidence>
<dbReference type="Gene3D" id="3.40.50.1820">
    <property type="entry name" value="alpha/beta hydrolase"/>
    <property type="match status" value="1"/>
</dbReference>
<dbReference type="InterPro" id="IPR008979">
    <property type="entry name" value="Galactose-bd-like_sf"/>
</dbReference>
<dbReference type="SMART" id="SM00939">
    <property type="entry name" value="PepX_C"/>
    <property type="match status" value="1"/>
</dbReference>
<reference evidence="3 4" key="1">
    <citation type="submission" date="2020-08" db="EMBL/GenBank/DDBJ databases">
        <title>Genome sequence of Rhodobacteraceae bacterium Lw-13e.</title>
        <authorList>
            <person name="Poehlein A."/>
            <person name="Wolter L."/>
            <person name="Daniel R."/>
            <person name="Brinkhoff T."/>
        </authorList>
    </citation>
    <scope>NUCLEOTIDE SEQUENCE [LARGE SCALE GENOMIC DNA]</scope>
    <source>
        <strain evidence="3 4">Lw-13e</strain>
    </source>
</reference>
<keyword evidence="1 3" id="KW-0378">Hydrolase</keyword>
<feature type="domain" description="Xaa-Pro dipeptidyl-peptidase C-terminal" evidence="2">
    <location>
        <begin position="365"/>
        <end position="639"/>
    </location>
</feature>
<dbReference type="GO" id="GO:0008239">
    <property type="term" value="F:dipeptidyl-peptidase activity"/>
    <property type="evidence" value="ECO:0007669"/>
    <property type="project" value="InterPro"/>
</dbReference>
<keyword evidence="4" id="KW-1185">Reference proteome</keyword>
<dbReference type="NCBIfam" id="TIGR00976">
    <property type="entry name" value="CocE_NonD"/>
    <property type="match status" value="1"/>
</dbReference>
<dbReference type="EMBL" id="CP060436">
    <property type="protein sequence ID" value="QPM91680.1"/>
    <property type="molecule type" value="Genomic_DNA"/>
</dbReference>
<dbReference type="Pfam" id="PF08530">
    <property type="entry name" value="PepX_C"/>
    <property type="match status" value="1"/>
</dbReference>
<dbReference type="EC" id="3.1.1.84" evidence="3"/>
<dbReference type="SUPFAM" id="SSF53474">
    <property type="entry name" value="alpha/beta-Hydrolases"/>
    <property type="match status" value="1"/>
</dbReference>
<dbReference type="Proteomes" id="UP000283786">
    <property type="component" value="Chromosome"/>
</dbReference>
<protein>
    <submittedName>
        <fullName evidence="3">Cocaine esterase</fullName>
        <ecNumber evidence="3">3.1.1.84</ecNumber>
    </submittedName>
</protein>
<accession>A0A418SG77</accession>
<dbReference type="Gene3D" id="2.60.120.260">
    <property type="entry name" value="Galactose-binding domain-like"/>
    <property type="match status" value="1"/>
</dbReference>
<dbReference type="InterPro" id="IPR005674">
    <property type="entry name" value="CocE/Ser_esterase"/>
</dbReference>
<dbReference type="AlphaFoldDB" id="A0A418SG77"/>
<dbReference type="InterPro" id="IPR029058">
    <property type="entry name" value="AB_hydrolase_fold"/>
</dbReference>
<sequence length="642" mass="70773">MTRMTTPDQTAPAMGDRTPEDLSAVVLPLAEPAGPGVVVHRDVMIPMRDGIHLATDIFRPADMGGGPNPAPLPVIFERTPYDKAGTPRTEFSLARPQPYTRTELACRLVDEGYVVIWQDCRGRYGSEGSFTKYLNEAEDGFDSMVWIEAQSFCNGRIGTMGLSYDAHTQMALACLNPPGLACMAVDSGGFSNAFTCGIRQGGALEMKQATWAYNRALEAPLAAADPAILRAIQAENLSDWMSRTPWTRGRSPVRWDPDYEGYLLDQWQNGTFGPFWQKTGIWAAGFYHSFPRIPIILMSSWYDVYVRSTLENFAGLKGDAQRPLTLIMGPWTHGNRSRQVFGDVDFGLRATFDGQIDDDWLSFRLKYFDKWLKDGTQSPRDARVHLFVMGGGSGARTPEGRLDHGGTWIETTDWPVPEARPLQLYPCADMSLGDRADTGALTYHYDPADPVPTIGGALTSGEPIFTGGPFDQTEDSAFYGCRSPGLPLIARRDVLSFQTAPLEQDLVVAGPVTLRLTVSTDAPDTDFTAKLVDVYPPSPDYPRGYAMILTDGIFRVRYRKGYDAPEPVTDETPFDITITPFATANRFARGHRLRLDISSSNFPKFDINPNTGDPEGTARGHRVARNTVHLGAGSVLELQVLD</sequence>
<organism evidence="3 4">
    <name type="scientific">Pseudooceanicola algae</name>
    <dbReference type="NCBI Taxonomy" id="1537215"/>
    <lineage>
        <taxon>Bacteria</taxon>
        <taxon>Pseudomonadati</taxon>
        <taxon>Pseudomonadota</taxon>
        <taxon>Alphaproteobacteria</taxon>
        <taxon>Rhodobacterales</taxon>
        <taxon>Paracoccaceae</taxon>
        <taxon>Pseudooceanicola</taxon>
    </lineage>
</organism>
<evidence type="ECO:0000259" key="2">
    <source>
        <dbReference type="SMART" id="SM00939"/>
    </source>
</evidence>
<dbReference type="InterPro" id="IPR013736">
    <property type="entry name" value="Xaa-Pro_dipept_C"/>
</dbReference>
<proteinExistence type="predicted"/>
<dbReference type="Gene3D" id="1.10.3020.10">
    <property type="entry name" value="alpha-amino acid ester hydrolase ( Helical cap domain)"/>
    <property type="match status" value="1"/>
</dbReference>
<dbReference type="Pfam" id="PF02129">
    <property type="entry name" value="Peptidase_S15"/>
    <property type="match status" value="1"/>
</dbReference>